<keyword evidence="5" id="KW-1185">Reference proteome</keyword>
<dbReference type="InterPro" id="IPR000462">
    <property type="entry name" value="CDP-OH_P_trans"/>
</dbReference>
<dbReference type="InterPro" id="IPR043130">
    <property type="entry name" value="CDP-OH_PTrfase_TM_dom"/>
</dbReference>
<dbReference type="Proteomes" id="UP001379235">
    <property type="component" value="Unassembled WGS sequence"/>
</dbReference>
<protein>
    <submittedName>
        <fullName evidence="4">CDP-alcohol phosphatidyltransferase family protein</fullName>
    </submittedName>
</protein>
<name>A0ABU8S6Z5_9SPHN</name>
<gene>
    <name evidence="4" type="ORF">WG900_07385</name>
</gene>
<feature type="transmembrane region" description="Helical" evidence="3">
    <location>
        <begin position="262"/>
        <end position="285"/>
    </location>
</feature>
<comment type="caution">
    <text evidence="4">The sequence shown here is derived from an EMBL/GenBank/DDBJ whole genome shotgun (WGS) entry which is preliminary data.</text>
</comment>
<dbReference type="PROSITE" id="PS00379">
    <property type="entry name" value="CDP_ALCOHOL_P_TRANSF"/>
    <property type="match status" value="1"/>
</dbReference>
<evidence type="ECO:0000256" key="2">
    <source>
        <dbReference type="RuleBase" id="RU003750"/>
    </source>
</evidence>
<dbReference type="RefSeq" id="WP_339965966.1">
    <property type="nucleotide sequence ID" value="NZ_JBBHJY010000002.1"/>
</dbReference>
<evidence type="ECO:0000313" key="5">
    <source>
        <dbReference type="Proteomes" id="UP001379235"/>
    </source>
</evidence>
<dbReference type="InterPro" id="IPR048254">
    <property type="entry name" value="CDP_ALCOHOL_P_TRANSF_CS"/>
</dbReference>
<proteinExistence type="inferred from homology"/>
<evidence type="ECO:0000256" key="3">
    <source>
        <dbReference type="SAM" id="Phobius"/>
    </source>
</evidence>
<organism evidence="4 5">
    <name type="scientific">Novosphingobium aquae</name>
    <dbReference type="NCBI Taxonomy" id="3133435"/>
    <lineage>
        <taxon>Bacteria</taxon>
        <taxon>Pseudomonadati</taxon>
        <taxon>Pseudomonadota</taxon>
        <taxon>Alphaproteobacteria</taxon>
        <taxon>Sphingomonadales</taxon>
        <taxon>Sphingomonadaceae</taxon>
        <taxon>Novosphingobium</taxon>
    </lineage>
</organism>
<evidence type="ECO:0000256" key="1">
    <source>
        <dbReference type="ARBA" id="ARBA00022679"/>
    </source>
</evidence>
<keyword evidence="3" id="KW-0472">Membrane</keyword>
<reference evidence="4 5" key="1">
    <citation type="submission" date="2024-03" db="EMBL/GenBank/DDBJ databases">
        <authorList>
            <person name="Jo J.-H."/>
        </authorList>
    </citation>
    <scope>NUCLEOTIDE SEQUENCE [LARGE SCALE GENOMIC DNA]</scope>
    <source>
        <strain evidence="4 5">AS3R-12</strain>
    </source>
</reference>
<sequence>MHSEAGLDAGHLVIAIPPEQSRIFTIDTAERNRRLASREGLDFLPSGAALDTLDASPRWALAVPDGVLLEPGFAARLPETKDICKLFDGSASVVWGPAPVVASWLSTGCPDILPAVPVPAGLLLNTRTPEAAARARSILLSRTGKPSDGPISRHINRPISRQFTRLFLWLNLSPNHASVICLLIGIASAWYAAQPDPISLAIAGFLYQFASMFDGVDGEMARVNFSESEKGAWIDSSIDYFTHAICLGGLVIGWLRSDVGLLELYALAAIAAGLLLVNAGVARLVKQYGPEGEAMLLTHFSIWVNKAAGRPDCPTTLRMANALFPIVRRDMVAMLLMLATFTGYRETLGLLVAFGLGIGAYALIFHKRRIIAESDRGSGIAAKASVAGPARAESS</sequence>
<feature type="transmembrane region" description="Helical" evidence="3">
    <location>
        <begin position="166"/>
        <end position="192"/>
    </location>
</feature>
<accession>A0ABU8S6Z5</accession>
<feature type="transmembrane region" description="Helical" evidence="3">
    <location>
        <begin position="237"/>
        <end position="256"/>
    </location>
</feature>
<keyword evidence="3" id="KW-1133">Transmembrane helix</keyword>
<keyword evidence="1 2" id="KW-0808">Transferase</keyword>
<dbReference type="EMBL" id="JBBHJY010000002">
    <property type="protein sequence ID" value="MEJ6009737.1"/>
    <property type="molecule type" value="Genomic_DNA"/>
</dbReference>
<feature type="transmembrane region" description="Helical" evidence="3">
    <location>
        <begin position="350"/>
        <end position="366"/>
    </location>
</feature>
<dbReference type="Pfam" id="PF01066">
    <property type="entry name" value="CDP-OH_P_transf"/>
    <property type="match status" value="1"/>
</dbReference>
<keyword evidence="3" id="KW-0812">Transmembrane</keyword>
<evidence type="ECO:0000313" key="4">
    <source>
        <dbReference type="EMBL" id="MEJ6009737.1"/>
    </source>
</evidence>
<comment type="similarity">
    <text evidence="2">Belongs to the CDP-alcohol phosphatidyltransferase class-I family.</text>
</comment>
<dbReference type="Gene3D" id="1.20.120.1760">
    <property type="match status" value="1"/>
</dbReference>